<name>A0ABV0QQ85_9TELE</name>
<reference evidence="2 3" key="1">
    <citation type="submission" date="2021-06" db="EMBL/GenBank/DDBJ databases">
        <authorList>
            <person name="Palmer J.M."/>
        </authorList>
    </citation>
    <scope>NUCLEOTIDE SEQUENCE [LARGE SCALE GENOMIC DNA]</scope>
    <source>
        <strain evidence="2 3">XC_2019</strain>
        <tissue evidence="2">Muscle</tissue>
    </source>
</reference>
<feature type="non-terminal residue" evidence="2">
    <location>
        <position position="1"/>
    </location>
</feature>
<evidence type="ECO:0000256" key="1">
    <source>
        <dbReference type="SAM" id="Phobius"/>
    </source>
</evidence>
<feature type="transmembrane region" description="Helical" evidence="1">
    <location>
        <begin position="31"/>
        <end position="51"/>
    </location>
</feature>
<dbReference type="EMBL" id="JAHRIN010017953">
    <property type="protein sequence ID" value="MEQ2197652.1"/>
    <property type="molecule type" value="Genomic_DNA"/>
</dbReference>
<keyword evidence="1" id="KW-0472">Membrane</keyword>
<gene>
    <name evidence="2" type="ORF">XENOCAPTIV_001545</name>
</gene>
<protein>
    <submittedName>
        <fullName evidence="2">Uncharacterized protein</fullName>
    </submittedName>
</protein>
<dbReference type="Proteomes" id="UP001434883">
    <property type="component" value="Unassembled WGS sequence"/>
</dbReference>
<keyword evidence="3" id="KW-1185">Reference proteome</keyword>
<comment type="caution">
    <text evidence="2">The sequence shown here is derived from an EMBL/GenBank/DDBJ whole genome shotgun (WGS) entry which is preliminary data.</text>
</comment>
<keyword evidence="1" id="KW-0812">Transmembrane</keyword>
<proteinExistence type="predicted"/>
<sequence>NHHDRITFLLTRSPEILVILGRLWLIKHSPVINWLTDFISFLSVLLILLIMTTSFPPRPG</sequence>
<keyword evidence="1" id="KW-1133">Transmembrane helix</keyword>
<accession>A0ABV0QQ85</accession>
<evidence type="ECO:0000313" key="2">
    <source>
        <dbReference type="EMBL" id="MEQ2197652.1"/>
    </source>
</evidence>
<organism evidence="2 3">
    <name type="scientific">Xenoophorus captivus</name>
    <dbReference type="NCBI Taxonomy" id="1517983"/>
    <lineage>
        <taxon>Eukaryota</taxon>
        <taxon>Metazoa</taxon>
        <taxon>Chordata</taxon>
        <taxon>Craniata</taxon>
        <taxon>Vertebrata</taxon>
        <taxon>Euteleostomi</taxon>
        <taxon>Actinopterygii</taxon>
        <taxon>Neopterygii</taxon>
        <taxon>Teleostei</taxon>
        <taxon>Neoteleostei</taxon>
        <taxon>Acanthomorphata</taxon>
        <taxon>Ovalentaria</taxon>
        <taxon>Atherinomorphae</taxon>
        <taxon>Cyprinodontiformes</taxon>
        <taxon>Goodeidae</taxon>
        <taxon>Xenoophorus</taxon>
    </lineage>
</organism>
<evidence type="ECO:0000313" key="3">
    <source>
        <dbReference type="Proteomes" id="UP001434883"/>
    </source>
</evidence>